<dbReference type="Gene3D" id="3.40.640.10">
    <property type="entry name" value="Type I PLP-dependent aspartate aminotransferase-like (Major domain)"/>
    <property type="match status" value="1"/>
</dbReference>
<dbReference type="Gene3D" id="3.90.1150.10">
    <property type="entry name" value="Aspartate Aminotransferase, domain 1"/>
    <property type="match status" value="1"/>
</dbReference>
<dbReference type="FunFam" id="3.40.640.10:FF:000035">
    <property type="entry name" value="O-succinylhomoserine sulfhydrylase"/>
    <property type="match status" value="1"/>
</dbReference>
<keyword evidence="3" id="KW-0808">Transferase</keyword>
<organism evidence="7 8">
    <name type="scientific">Brockia lithotrophica</name>
    <dbReference type="NCBI Taxonomy" id="933949"/>
    <lineage>
        <taxon>Bacteria</taxon>
        <taxon>Bacillati</taxon>
        <taxon>Bacillota</taxon>
        <taxon>Bacilli</taxon>
        <taxon>Bacillales</taxon>
        <taxon>Bacillales Family X. Incertae Sedis</taxon>
        <taxon>Brockia</taxon>
    </lineage>
</organism>
<dbReference type="PANTHER" id="PTHR43797:SF2">
    <property type="entry name" value="HOMOCYSTEINE_CYSTEINE SYNTHASE"/>
    <property type="match status" value="1"/>
</dbReference>
<evidence type="ECO:0000256" key="6">
    <source>
        <dbReference type="RuleBase" id="RU362118"/>
    </source>
</evidence>
<dbReference type="GO" id="GO:0006535">
    <property type="term" value="P:cysteine biosynthetic process from serine"/>
    <property type="evidence" value="ECO:0007669"/>
    <property type="project" value="TreeGrafter"/>
</dbReference>
<evidence type="ECO:0000256" key="4">
    <source>
        <dbReference type="ARBA" id="ARBA00022898"/>
    </source>
</evidence>
<proteinExistence type="inferred from homology"/>
<comment type="similarity">
    <text evidence="2 6">Belongs to the trans-sulfuration enzymes family.</text>
</comment>
<evidence type="ECO:0000256" key="3">
    <source>
        <dbReference type="ARBA" id="ARBA00022679"/>
    </source>
</evidence>
<dbReference type="InterPro" id="IPR015422">
    <property type="entry name" value="PyrdxlP-dep_Trfase_small"/>
</dbReference>
<dbReference type="GO" id="GO:0003961">
    <property type="term" value="F:O-acetylhomoserine aminocarboxypropyltransferase activity"/>
    <property type="evidence" value="ECO:0007669"/>
    <property type="project" value="TreeGrafter"/>
</dbReference>
<dbReference type="GO" id="GO:0004124">
    <property type="term" value="F:cysteine synthase activity"/>
    <property type="evidence" value="ECO:0007669"/>
    <property type="project" value="TreeGrafter"/>
</dbReference>
<comment type="cofactor">
    <cofactor evidence="1 6">
        <name>pyridoxal 5'-phosphate</name>
        <dbReference type="ChEBI" id="CHEBI:597326"/>
    </cofactor>
</comment>
<evidence type="ECO:0000256" key="1">
    <source>
        <dbReference type="ARBA" id="ARBA00001933"/>
    </source>
</evidence>
<dbReference type="EMBL" id="PEBW01000007">
    <property type="protein sequence ID" value="PTQ51078.1"/>
    <property type="molecule type" value="Genomic_DNA"/>
</dbReference>
<name>A0A2T5G4I0_9BACL</name>
<dbReference type="Proteomes" id="UP000244016">
    <property type="component" value="Unassembled WGS sequence"/>
</dbReference>
<keyword evidence="4 5" id="KW-0663">Pyridoxal phosphate</keyword>
<evidence type="ECO:0000256" key="2">
    <source>
        <dbReference type="ARBA" id="ARBA00009077"/>
    </source>
</evidence>
<evidence type="ECO:0000256" key="5">
    <source>
        <dbReference type="PIRSR" id="PIRSR001434-2"/>
    </source>
</evidence>
<dbReference type="Pfam" id="PF01053">
    <property type="entry name" value="Cys_Met_Meta_PP"/>
    <property type="match status" value="1"/>
</dbReference>
<dbReference type="InterPro" id="IPR015424">
    <property type="entry name" value="PyrdxlP-dep_Trfase"/>
</dbReference>
<dbReference type="GO" id="GO:0071269">
    <property type="term" value="P:L-homocysteine biosynthetic process"/>
    <property type="evidence" value="ECO:0007669"/>
    <property type="project" value="TreeGrafter"/>
</dbReference>
<gene>
    <name evidence="7" type="ORF">BLITH_0508</name>
</gene>
<dbReference type="GO" id="GO:0030170">
    <property type="term" value="F:pyridoxal phosphate binding"/>
    <property type="evidence" value="ECO:0007669"/>
    <property type="project" value="InterPro"/>
</dbReference>
<protein>
    <submittedName>
        <fullName evidence="7">O-acetylhomoserine sulfhydrylase</fullName>
    </submittedName>
</protein>
<dbReference type="CDD" id="cd00614">
    <property type="entry name" value="CGS_like"/>
    <property type="match status" value="1"/>
</dbReference>
<dbReference type="PANTHER" id="PTHR43797">
    <property type="entry name" value="HOMOCYSTEINE/CYSTEINE SYNTHASE"/>
    <property type="match status" value="1"/>
</dbReference>
<dbReference type="PIRSF" id="PIRSF001434">
    <property type="entry name" value="CGS"/>
    <property type="match status" value="1"/>
</dbReference>
<comment type="caution">
    <text evidence="7">The sequence shown here is derived from an EMBL/GenBank/DDBJ whole genome shotgun (WGS) entry which is preliminary data.</text>
</comment>
<dbReference type="GO" id="GO:0005737">
    <property type="term" value="C:cytoplasm"/>
    <property type="evidence" value="ECO:0007669"/>
    <property type="project" value="TreeGrafter"/>
</dbReference>
<evidence type="ECO:0000313" key="7">
    <source>
        <dbReference type="EMBL" id="PTQ51078.1"/>
    </source>
</evidence>
<dbReference type="AlphaFoldDB" id="A0A2T5G4I0"/>
<dbReference type="InterPro" id="IPR000277">
    <property type="entry name" value="Cys/Met-Metab_PyrdxlP-dep_enz"/>
</dbReference>
<dbReference type="SUPFAM" id="SSF53383">
    <property type="entry name" value="PLP-dependent transferases"/>
    <property type="match status" value="1"/>
</dbReference>
<feature type="modified residue" description="N6-(pyridoxal phosphate)lysine" evidence="5">
    <location>
        <position position="218"/>
    </location>
</feature>
<evidence type="ECO:0000313" key="8">
    <source>
        <dbReference type="Proteomes" id="UP000244016"/>
    </source>
</evidence>
<dbReference type="InterPro" id="IPR006235">
    <property type="entry name" value="OAc-hSer/O-AcSer_sulfhydrylase"/>
</dbReference>
<reference evidence="7 8" key="1">
    <citation type="submission" date="2017-08" db="EMBL/GenBank/DDBJ databases">
        <title>Burning lignite coal seam in the remote Altai Mountains harbors a hydrogen-driven thermophilic microbial community.</title>
        <authorList>
            <person name="Kadnikov V.V."/>
            <person name="Mardanov A.V."/>
            <person name="Ivasenko D."/>
            <person name="Beletsky A.V."/>
            <person name="Karnachuk O.V."/>
            <person name="Ravin N.V."/>
        </authorList>
    </citation>
    <scope>NUCLEOTIDE SEQUENCE [LARGE SCALE GENOMIC DNA]</scope>
    <source>
        <strain evidence="7">AL31</strain>
    </source>
</reference>
<dbReference type="InterPro" id="IPR015421">
    <property type="entry name" value="PyrdxlP-dep_Trfase_major"/>
</dbReference>
<sequence length="438" mass="47638">MHPEGAPSSEPLRRYGFATLAIHGDTEPDPATGARAIPVYLSSSFVFRSPEHAARLFSLEEEGYIYSRISNPTVRAVERRLALLEGGVDAVLTASGQSALALTLLTLARAGDEIVASPFLYGGTYNLLANLLPRYGIQTRFTESLDPEEFAARITPRTKAVLLESVGNPSLLLPDLREIAAAAHARGVPVVVDNTFPTPYLYRPLEFGADVVVYSATKWLSGNGTIIAGAVVDGGRFPWPEERFPEFHTPDASYHGLVFARAFGAAAFSARLRAVALRDFGPSASPVSAFLLGLGIETLPLRMERHVANARAVAAFLREHPDVAWVNFPEFPDHPSHGILRRDFPRGATSVVTFGLQGGKRHAEEFLRHVRLHSHLANVGDAKSLLIHPASTTHGQLSEEELRSVGVLPEMIRLSVGLEDVDDILWDLAQALRKAREA</sequence>
<accession>A0A2T5G4I0</accession>
<dbReference type="NCBIfam" id="TIGR01326">
    <property type="entry name" value="OAH_OAS_sulfhy"/>
    <property type="match status" value="1"/>
</dbReference>
<dbReference type="GO" id="GO:0019346">
    <property type="term" value="P:transsulfuration"/>
    <property type="evidence" value="ECO:0007669"/>
    <property type="project" value="InterPro"/>
</dbReference>